<proteinExistence type="predicted"/>
<dbReference type="InterPro" id="IPR018356">
    <property type="entry name" value="Tscrpt_reg_HTH_DeoR_CS"/>
</dbReference>
<dbReference type="GO" id="GO:0003700">
    <property type="term" value="F:DNA-binding transcription factor activity"/>
    <property type="evidence" value="ECO:0007669"/>
    <property type="project" value="InterPro"/>
</dbReference>
<dbReference type="Pfam" id="PF00455">
    <property type="entry name" value="DeoRC"/>
    <property type="match status" value="1"/>
</dbReference>
<dbReference type="InterPro" id="IPR036390">
    <property type="entry name" value="WH_DNA-bd_sf"/>
</dbReference>
<dbReference type="InterPro" id="IPR001034">
    <property type="entry name" value="DeoR_HTH"/>
</dbReference>
<dbReference type="Pfam" id="PF08220">
    <property type="entry name" value="HTH_DeoR"/>
    <property type="match status" value="1"/>
</dbReference>
<keyword evidence="5" id="KW-0804">Transcription</keyword>
<dbReference type="InterPro" id="IPR014036">
    <property type="entry name" value="DeoR-like_C"/>
</dbReference>
<evidence type="ECO:0000256" key="5">
    <source>
        <dbReference type="ARBA" id="ARBA00023163"/>
    </source>
</evidence>
<dbReference type="PANTHER" id="PTHR30363:SF4">
    <property type="entry name" value="GLYCEROL-3-PHOSPHATE REGULON REPRESSOR"/>
    <property type="match status" value="1"/>
</dbReference>
<comment type="function">
    <text evidence="6">Repressor of the lactose catabolism operon. Galactose-6-phosphate is the inducer.</text>
</comment>
<organism evidence="8 9">
    <name type="scientific">Nocardioides guangzhouensis</name>
    <dbReference type="NCBI Taxonomy" id="2497878"/>
    <lineage>
        <taxon>Bacteria</taxon>
        <taxon>Bacillati</taxon>
        <taxon>Actinomycetota</taxon>
        <taxon>Actinomycetes</taxon>
        <taxon>Propionibacteriales</taxon>
        <taxon>Nocardioidaceae</taxon>
        <taxon>Nocardioides</taxon>
    </lineage>
</organism>
<dbReference type="AlphaFoldDB" id="A0A4Q4Z5Y6"/>
<sequence>MYAEERQQAIAEMVVARGRLSVLDLAEAYGVTTETVRRDLSVLERAGLLRRVHGGAVPVTVLTALERGLDDRDRSFPLEKDRIAAAAAEHLPPSGGSVVVDAGSTTSRLAPHLVGRDLTVMTHAITLAARLAGVDRIDLHLLPGRVRLATQAAVGEVTVAALSQVRADVVFLGTNGISVGHGLSTPDHSEAACKRAIVAAGQKVVVLADHSKLGVDSTVRFAELTDVDVLVTDRDASRRICDTLTERGVEVVLA</sequence>
<evidence type="ECO:0000256" key="1">
    <source>
        <dbReference type="ARBA" id="ARBA00021390"/>
    </source>
</evidence>
<dbReference type="PROSITE" id="PS00894">
    <property type="entry name" value="HTH_DEOR_1"/>
    <property type="match status" value="1"/>
</dbReference>
<evidence type="ECO:0000259" key="7">
    <source>
        <dbReference type="PROSITE" id="PS51000"/>
    </source>
</evidence>
<accession>A0A4Q4Z5Y6</accession>
<dbReference type="SMART" id="SM00420">
    <property type="entry name" value="HTH_DEOR"/>
    <property type="match status" value="1"/>
</dbReference>
<dbReference type="InterPro" id="IPR050313">
    <property type="entry name" value="Carb_Metab_HTH_regulators"/>
</dbReference>
<dbReference type="PROSITE" id="PS51000">
    <property type="entry name" value="HTH_DEOR_2"/>
    <property type="match status" value="1"/>
</dbReference>
<dbReference type="InterPro" id="IPR037171">
    <property type="entry name" value="NagB/RpiA_transferase-like"/>
</dbReference>
<dbReference type="Gene3D" id="1.10.10.10">
    <property type="entry name" value="Winged helix-like DNA-binding domain superfamily/Winged helix DNA-binding domain"/>
    <property type="match status" value="1"/>
</dbReference>
<reference evidence="8 9" key="1">
    <citation type="submission" date="2019-01" db="EMBL/GenBank/DDBJ databases">
        <title>Nocardioides guangzhouensis sp. nov., an actinobacterium isolated from soil.</title>
        <authorList>
            <person name="Fu Y."/>
            <person name="Cai Y."/>
            <person name="Lin Z."/>
            <person name="Chen P."/>
        </authorList>
    </citation>
    <scope>NUCLEOTIDE SEQUENCE [LARGE SCALE GENOMIC DNA]</scope>
    <source>
        <strain evidence="8 9">130</strain>
    </source>
</reference>
<comment type="caution">
    <text evidence="8">The sequence shown here is derived from an EMBL/GenBank/DDBJ whole genome shotgun (WGS) entry which is preliminary data.</text>
</comment>
<dbReference type="SUPFAM" id="SSF46785">
    <property type="entry name" value="Winged helix' DNA-binding domain"/>
    <property type="match status" value="1"/>
</dbReference>
<keyword evidence="3" id="KW-0805">Transcription regulation</keyword>
<protein>
    <recommendedName>
        <fullName evidence="1">Lactose phosphotransferase system repressor</fullName>
    </recommendedName>
</protein>
<evidence type="ECO:0000256" key="3">
    <source>
        <dbReference type="ARBA" id="ARBA00023015"/>
    </source>
</evidence>
<name>A0A4Q4Z5Y6_9ACTN</name>
<gene>
    <name evidence="8" type="ORF">EKO23_19820</name>
</gene>
<dbReference type="InterPro" id="IPR036388">
    <property type="entry name" value="WH-like_DNA-bd_sf"/>
</dbReference>
<dbReference type="PRINTS" id="PR00037">
    <property type="entry name" value="HTHLACR"/>
</dbReference>
<evidence type="ECO:0000313" key="8">
    <source>
        <dbReference type="EMBL" id="RYP83197.1"/>
    </source>
</evidence>
<dbReference type="Gene3D" id="3.40.50.1360">
    <property type="match status" value="1"/>
</dbReference>
<dbReference type="EMBL" id="SDKM01000036">
    <property type="protein sequence ID" value="RYP83197.1"/>
    <property type="molecule type" value="Genomic_DNA"/>
</dbReference>
<dbReference type="Proteomes" id="UP000295198">
    <property type="component" value="Unassembled WGS sequence"/>
</dbReference>
<evidence type="ECO:0000256" key="4">
    <source>
        <dbReference type="ARBA" id="ARBA00023125"/>
    </source>
</evidence>
<evidence type="ECO:0000256" key="2">
    <source>
        <dbReference type="ARBA" id="ARBA00022491"/>
    </source>
</evidence>
<evidence type="ECO:0000313" key="9">
    <source>
        <dbReference type="Proteomes" id="UP000295198"/>
    </source>
</evidence>
<keyword evidence="4" id="KW-0238">DNA-binding</keyword>
<keyword evidence="2" id="KW-0678">Repressor</keyword>
<evidence type="ECO:0000256" key="6">
    <source>
        <dbReference type="ARBA" id="ARBA00024937"/>
    </source>
</evidence>
<feature type="domain" description="HTH deoR-type" evidence="7">
    <location>
        <begin position="3"/>
        <end position="58"/>
    </location>
</feature>
<dbReference type="SMART" id="SM01134">
    <property type="entry name" value="DeoRC"/>
    <property type="match status" value="1"/>
</dbReference>
<keyword evidence="9" id="KW-1185">Reference proteome</keyword>
<dbReference type="GO" id="GO:0003677">
    <property type="term" value="F:DNA binding"/>
    <property type="evidence" value="ECO:0007669"/>
    <property type="project" value="UniProtKB-KW"/>
</dbReference>
<dbReference type="OrthoDB" id="7688673at2"/>
<dbReference type="SUPFAM" id="SSF100950">
    <property type="entry name" value="NagB/RpiA/CoA transferase-like"/>
    <property type="match status" value="1"/>
</dbReference>
<dbReference type="PANTHER" id="PTHR30363">
    <property type="entry name" value="HTH-TYPE TRANSCRIPTIONAL REGULATOR SRLR-RELATED"/>
    <property type="match status" value="1"/>
</dbReference>